<dbReference type="EMBL" id="DVHA01000131">
    <property type="protein sequence ID" value="HIR60728.1"/>
    <property type="molecule type" value="Genomic_DNA"/>
</dbReference>
<dbReference type="GO" id="GO:0005975">
    <property type="term" value="P:carbohydrate metabolic process"/>
    <property type="evidence" value="ECO:0007669"/>
    <property type="project" value="InterPro"/>
</dbReference>
<keyword evidence="2" id="KW-0119">Carbohydrate metabolism</keyword>
<evidence type="ECO:0000256" key="1">
    <source>
        <dbReference type="ARBA" id="ARBA00022801"/>
    </source>
</evidence>
<protein>
    <recommendedName>
        <fullName evidence="3">Glucosamine-6-phosphate deaminase</fullName>
        <ecNumber evidence="3">3.5.99.6</ecNumber>
    </recommendedName>
</protein>
<dbReference type="SUPFAM" id="SSF100950">
    <property type="entry name" value="NagB/RpiA/CoA transferase-like"/>
    <property type="match status" value="1"/>
</dbReference>
<dbReference type="PANTHER" id="PTHR11280:SF5">
    <property type="entry name" value="GLUCOSAMINE-6-PHOSPHATE ISOMERASE"/>
    <property type="match status" value="1"/>
</dbReference>
<feature type="domain" description="Glucosamine/galactosamine-6-phosphate isomerase" evidence="4">
    <location>
        <begin position="2"/>
        <end position="192"/>
    </location>
</feature>
<evidence type="ECO:0000259" key="4">
    <source>
        <dbReference type="Pfam" id="PF01182"/>
    </source>
</evidence>
<dbReference type="PANTHER" id="PTHR11280">
    <property type="entry name" value="GLUCOSAMINE-6-PHOSPHATE ISOMERASE"/>
    <property type="match status" value="1"/>
</dbReference>
<dbReference type="GO" id="GO:0042802">
    <property type="term" value="F:identical protein binding"/>
    <property type="evidence" value="ECO:0007669"/>
    <property type="project" value="TreeGrafter"/>
</dbReference>
<gene>
    <name evidence="5" type="primary">nagB</name>
    <name evidence="5" type="ORF">IAB37_04035</name>
</gene>
<comment type="caution">
    <text evidence="5">The sequence shown here is derived from an EMBL/GenBank/DDBJ whole genome shotgun (WGS) entry which is preliminary data.</text>
</comment>
<sequence length="218" mass="23755">GLATGSTPVGMYKALARKAAEEGIDFSRVTTFNLDEYRGLSGDHPQSYRYFMEQNLFGPLALPRERTHIPDGMAADPGEEAARYEAAVEASGGVDIQLLGIGGNGHIGFNEPDNHFPVRTHLTPLTESTVRANARFFDSMDEVPREAITMGIGTILKSRRILLLASGEGKAEILWRSFYGPVTPQVPASILQFHPDVWVIADCAAAEVIAEREGLPHH</sequence>
<evidence type="ECO:0000313" key="6">
    <source>
        <dbReference type="Proteomes" id="UP000824241"/>
    </source>
</evidence>
<reference evidence="5" key="2">
    <citation type="journal article" date="2021" name="PeerJ">
        <title>Extensive microbial diversity within the chicken gut microbiome revealed by metagenomics and culture.</title>
        <authorList>
            <person name="Gilroy R."/>
            <person name="Ravi A."/>
            <person name="Getino M."/>
            <person name="Pursley I."/>
            <person name="Horton D.L."/>
            <person name="Alikhan N.F."/>
            <person name="Baker D."/>
            <person name="Gharbi K."/>
            <person name="Hall N."/>
            <person name="Watson M."/>
            <person name="Adriaenssens E.M."/>
            <person name="Foster-Nyarko E."/>
            <person name="Jarju S."/>
            <person name="Secka A."/>
            <person name="Antonio M."/>
            <person name="Oren A."/>
            <person name="Chaudhuri R.R."/>
            <person name="La Ragione R."/>
            <person name="Hildebrand F."/>
            <person name="Pallen M.J."/>
        </authorList>
    </citation>
    <scope>NUCLEOTIDE SEQUENCE</scope>
    <source>
        <strain evidence="5">CHK189-12415</strain>
    </source>
</reference>
<dbReference type="InterPro" id="IPR004547">
    <property type="entry name" value="Glucosamine6P_isomerase"/>
</dbReference>
<dbReference type="GO" id="GO:0004342">
    <property type="term" value="F:glucosamine-6-phosphate deaminase activity"/>
    <property type="evidence" value="ECO:0007669"/>
    <property type="project" value="UniProtKB-UniRule"/>
</dbReference>
<evidence type="ECO:0000256" key="3">
    <source>
        <dbReference type="NCBIfam" id="TIGR00502"/>
    </source>
</evidence>
<dbReference type="Pfam" id="PF01182">
    <property type="entry name" value="Glucosamine_iso"/>
    <property type="match status" value="1"/>
</dbReference>
<feature type="non-terminal residue" evidence="5">
    <location>
        <position position="1"/>
    </location>
</feature>
<dbReference type="GO" id="GO:0006043">
    <property type="term" value="P:glucosamine catabolic process"/>
    <property type="evidence" value="ECO:0007669"/>
    <property type="project" value="TreeGrafter"/>
</dbReference>
<dbReference type="InterPro" id="IPR018321">
    <property type="entry name" value="Glucosamine6P_isomerase_CS"/>
</dbReference>
<organism evidence="5 6">
    <name type="scientific">Candidatus Faecivivens stercoravium</name>
    <dbReference type="NCBI Taxonomy" id="2840803"/>
    <lineage>
        <taxon>Bacteria</taxon>
        <taxon>Bacillati</taxon>
        <taxon>Bacillota</taxon>
        <taxon>Clostridia</taxon>
        <taxon>Eubacteriales</taxon>
        <taxon>Oscillospiraceae</taxon>
        <taxon>Oscillospiraceae incertae sedis</taxon>
        <taxon>Candidatus Faecivivens</taxon>
    </lineage>
</organism>
<dbReference type="AlphaFoldDB" id="A0A9D1J4R6"/>
<dbReference type="EC" id="3.5.99.6" evidence="3"/>
<dbReference type="InterPro" id="IPR006148">
    <property type="entry name" value="Glc/Gal-6P_isomerase"/>
</dbReference>
<dbReference type="NCBIfam" id="TIGR00502">
    <property type="entry name" value="nagB"/>
    <property type="match status" value="1"/>
</dbReference>
<dbReference type="GO" id="GO:0019262">
    <property type="term" value="P:N-acetylneuraminate catabolic process"/>
    <property type="evidence" value="ECO:0007669"/>
    <property type="project" value="TreeGrafter"/>
</dbReference>
<dbReference type="GO" id="GO:0005737">
    <property type="term" value="C:cytoplasm"/>
    <property type="evidence" value="ECO:0007669"/>
    <property type="project" value="TreeGrafter"/>
</dbReference>
<keyword evidence="1 5" id="KW-0378">Hydrolase</keyword>
<evidence type="ECO:0000256" key="2">
    <source>
        <dbReference type="ARBA" id="ARBA00023277"/>
    </source>
</evidence>
<dbReference type="PROSITE" id="PS01161">
    <property type="entry name" value="GLC_GALNAC_ISOMERASE"/>
    <property type="match status" value="1"/>
</dbReference>
<proteinExistence type="predicted"/>
<dbReference type="Proteomes" id="UP000824241">
    <property type="component" value="Unassembled WGS sequence"/>
</dbReference>
<dbReference type="Gene3D" id="3.40.50.1360">
    <property type="match status" value="1"/>
</dbReference>
<dbReference type="GO" id="GO:0006046">
    <property type="term" value="P:N-acetylglucosamine catabolic process"/>
    <property type="evidence" value="ECO:0007669"/>
    <property type="project" value="UniProtKB-UniRule"/>
</dbReference>
<reference evidence="5" key="1">
    <citation type="submission" date="2020-10" db="EMBL/GenBank/DDBJ databases">
        <authorList>
            <person name="Gilroy R."/>
        </authorList>
    </citation>
    <scope>NUCLEOTIDE SEQUENCE</scope>
    <source>
        <strain evidence="5">CHK189-12415</strain>
    </source>
</reference>
<name>A0A9D1J4R6_9FIRM</name>
<dbReference type="CDD" id="cd01399">
    <property type="entry name" value="GlcN6P_deaminase"/>
    <property type="match status" value="1"/>
</dbReference>
<dbReference type="InterPro" id="IPR037171">
    <property type="entry name" value="NagB/RpiA_transferase-like"/>
</dbReference>
<accession>A0A9D1J4R6</accession>
<evidence type="ECO:0000313" key="5">
    <source>
        <dbReference type="EMBL" id="HIR60728.1"/>
    </source>
</evidence>